<evidence type="ECO:0000256" key="1">
    <source>
        <dbReference type="ARBA" id="ARBA00022612"/>
    </source>
</evidence>
<dbReference type="NCBIfam" id="TIGR01760">
    <property type="entry name" value="tape_meas_TP901"/>
    <property type="match status" value="1"/>
</dbReference>
<dbReference type="PANTHER" id="PTHR37813:SF1">
    <property type="entry name" value="FELS-2 PROPHAGE PROTEIN"/>
    <property type="match status" value="1"/>
</dbReference>
<keyword evidence="1" id="KW-1188">Viral release from host cell</keyword>
<dbReference type="AlphaFoldDB" id="A0AB39VEM5"/>
<feature type="transmembrane region" description="Helical" evidence="3">
    <location>
        <begin position="780"/>
        <end position="804"/>
    </location>
</feature>
<feature type="coiled-coil region" evidence="2">
    <location>
        <begin position="56"/>
        <end position="118"/>
    </location>
</feature>
<dbReference type="Pfam" id="PF10145">
    <property type="entry name" value="PhageMin_Tail"/>
    <property type="match status" value="1"/>
</dbReference>
<feature type="transmembrane region" description="Helical" evidence="3">
    <location>
        <begin position="737"/>
        <end position="760"/>
    </location>
</feature>
<organism evidence="5">
    <name type="scientific">Leptotrichia rugosa</name>
    <dbReference type="NCBI Taxonomy" id="3239302"/>
    <lineage>
        <taxon>Bacteria</taxon>
        <taxon>Fusobacteriati</taxon>
        <taxon>Fusobacteriota</taxon>
        <taxon>Fusobacteriia</taxon>
        <taxon>Fusobacteriales</taxon>
        <taxon>Leptotrichiaceae</taxon>
        <taxon>Leptotrichia</taxon>
    </lineage>
</organism>
<name>A0AB39VEM5_9FUSO</name>
<evidence type="ECO:0000256" key="2">
    <source>
        <dbReference type="SAM" id="Coils"/>
    </source>
</evidence>
<keyword evidence="2" id="KW-0175">Coiled coil</keyword>
<dbReference type="InterPro" id="IPR010090">
    <property type="entry name" value="Phage_tape_meas"/>
</dbReference>
<dbReference type="PANTHER" id="PTHR37813">
    <property type="entry name" value="FELS-2 PROPHAGE PROTEIN"/>
    <property type="match status" value="1"/>
</dbReference>
<feature type="transmembrane region" description="Helical" evidence="3">
    <location>
        <begin position="654"/>
        <end position="677"/>
    </location>
</feature>
<feature type="domain" description="Phage tail tape measure protein" evidence="4">
    <location>
        <begin position="216"/>
        <end position="417"/>
    </location>
</feature>
<protein>
    <submittedName>
        <fullName evidence="5">Phage tail tape measure protein</fullName>
    </submittedName>
</protein>
<reference evidence="5" key="1">
    <citation type="submission" date="2024-07" db="EMBL/GenBank/DDBJ databases">
        <authorList>
            <person name="Li X.-J."/>
            <person name="Wang X."/>
        </authorList>
    </citation>
    <scope>NUCLEOTIDE SEQUENCE</scope>
    <source>
        <strain evidence="5">HSP-334</strain>
    </source>
</reference>
<evidence type="ECO:0000256" key="3">
    <source>
        <dbReference type="SAM" id="Phobius"/>
    </source>
</evidence>
<gene>
    <name evidence="5" type="ORF">AB8B22_08400</name>
</gene>
<proteinExistence type="predicted"/>
<dbReference type="KEGG" id="lrug:AB8B22_08400"/>
<evidence type="ECO:0000259" key="4">
    <source>
        <dbReference type="Pfam" id="PF10145"/>
    </source>
</evidence>
<accession>A0AB39VEM5</accession>
<sequence>MAKDLTLNIVAAASVAGAVKGLSELSKSFKTLKDNTENLSKTSKKLENFDKVREKLTKVNAEYKTSSEALKKLKQEYNSTGQGNAEFAKTVKDAEKHVNKLANEKSKLTNAFSNAKQAIESEGHSLKDYRDTLHKVNKELEVNKQLKSIQNQHQNRLEAIDKVESFGDRATVRGLAAGAATVLPLKLKIELEEAQADLRKVAEFGSKQLEKEFYQAMRNLSDNSPLSQKELFEIAGAGAQAGINTRELAQYTKDASKIKVAFDMDTQAAGNFLAKTRAQFGIGQKEVMEYADVINYLANSVAVTAPELVDISQRVAGLGGIAGISKESVMAMGATLIASGVNSEVAATGLKNFSLGLVAGTSATNTQKKAFESLGLSAEQVAKDMQVNADKTIINVLSKVKQLPEHLRAATLKNLFGKESIQSVTELMNHLDDLGGAFENVHNKAKTAGSVDKEYADRLKTLKTALDTLKNNLVNIGIDLGSALAPSLLSLTNSLKPVVKSIADFVQKNPQLAAGIMKAVGAFALFNLGVGGAIKVGAPLARTLSSTVSIFQKLSAVKGLGFTAGIAKAFPTVAKLGSVFKGVGSIAVKSFGGLGKIALKSLNPFNAIKLAVNGLGKGFSGSLKIFSMFAHPLATFKKLISVIKMVGIALKGAFLANPVGVIVGALVGLVAIFVILYKKSTWFRNGVNNAMKQIAPHVKELGRVLKQTLGQAIQRVKSLMVSSAPAMRAVWNSLKPVISAIGTVIKVVLIIAIRVAIAAVKSLGNTFKLIIAVVRGVMQMVSGAFRVAVGIWKGIFQLFVAFLLENGMKF</sequence>
<keyword evidence="3" id="KW-0472">Membrane</keyword>
<keyword evidence="3" id="KW-0812">Transmembrane</keyword>
<evidence type="ECO:0000313" key="5">
    <source>
        <dbReference type="EMBL" id="XDU66424.1"/>
    </source>
</evidence>
<dbReference type="EMBL" id="CP165644">
    <property type="protein sequence ID" value="XDU66424.1"/>
    <property type="molecule type" value="Genomic_DNA"/>
</dbReference>
<keyword evidence="3" id="KW-1133">Transmembrane helix</keyword>
<dbReference type="RefSeq" id="WP_369710772.1">
    <property type="nucleotide sequence ID" value="NZ_CP165644.1"/>
</dbReference>